<comment type="caution">
    <text evidence="6">The sequence shown here is derived from an EMBL/GenBank/DDBJ whole genome shotgun (WGS) entry which is preliminary data.</text>
</comment>
<dbReference type="EMBL" id="QOVW01000017">
    <property type="protein sequence ID" value="RDB36922.1"/>
    <property type="molecule type" value="Genomic_DNA"/>
</dbReference>
<dbReference type="GO" id="GO:0006284">
    <property type="term" value="P:base-excision repair"/>
    <property type="evidence" value="ECO:0007669"/>
    <property type="project" value="InterPro"/>
</dbReference>
<proteinExistence type="inferred from homology"/>
<keyword evidence="4 5" id="KW-0234">DNA repair</keyword>
<sequence>MSLLTNDFFNQDATLVAPAILGAQIFHKTSSGQLKSGIIVETEAYMPQDPACHAAKGLTKRTALMFDAGGICYVYLIYGMYYCMNIVTGPKGSGQAVLIRALELPHNSIAPYAASGPGKLCRYLEITKEHNGLRFCKENSFWLELSQTIDINLIKTSTRIGISQGKENLWRYYIKNNQYVSKTKRNAFVQ</sequence>
<evidence type="ECO:0000256" key="2">
    <source>
        <dbReference type="ARBA" id="ARBA00022763"/>
    </source>
</evidence>
<evidence type="ECO:0000313" key="6">
    <source>
        <dbReference type="EMBL" id="RDB36922.1"/>
    </source>
</evidence>
<keyword evidence="3 5" id="KW-0378">Hydrolase</keyword>
<dbReference type="GO" id="GO:0003677">
    <property type="term" value="F:DNA binding"/>
    <property type="evidence" value="ECO:0007669"/>
    <property type="project" value="InterPro"/>
</dbReference>
<dbReference type="PANTHER" id="PTHR10429:SF0">
    <property type="entry name" value="DNA-3-METHYLADENINE GLYCOSYLASE"/>
    <property type="match status" value="1"/>
</dbReference>
<protein>
    <recommendedName>
        <fullName evidence="5">Putative 3-methyladenine DNA glycosylase</fullName>
        <ecNumber evidence="5">3.2.2.-</ecNumber>
    </recommendedName>
</protein>
<dbReference type="Proteomes" id="UP000253934">
    <property type="component" value="Unassembled WGS sequence"/>
</dbReference>
<dbReference type="Gene3D" id="3.10.300.10">
    <property type="entry name" value="Methylpurine-DNA glycosylase (MPG)"/>
    <property type="match status" value="2"/>
</dbReference>
<dbReference type="CDD" id="cd00540">
    <property type="entry name" value="AAG"/>
    <property type="match status" value="1"/>
</dbReference>
<dbReference type="HAMAP" id="MF_00527">
    <property type="entry name" value="3MGH"/>
    <property type="match status" value="1"/>
</dbReference>
<keyword evidence="7" id="KW-1185">Reference proteome</keyword>
<organism evidence="6 7">
    <name type="scientific">Spirobacillus cienkowskii</name>
    <dbReference type="NCBI Taxonomy" id="495820"/>
    <lineage>
        <taxon>Bacteria</taxon>
        <taxon>Pseudomonadati</taxon>
        <taxon>Bdellovibrionota</taxon>
        <taxon>Oligoflexia</taxon>
        <taxon>Silvanigrellales</taxon>
        <taxon>Spirobacillus</taxon>
    </lineage>
</organism>
<gene>
    <name evidence="6" type="ORF">DCC88_02610</name>
</gene>
<dbReference type="InterPro" id="IPR036995">
    <property type="entry name" value="MPG_sf"/>
</dbReference>
<keyword evidence="2 5" id="KW-0227">DNA damage</keyword>
<evidence type="ECO:0000256" key="1">
    <source>
        <dbReference type="ARBA" id="ARBA00009232"/>
    </source>
</evidence>
<dbReference type="InterPro" id="IPR003180">
    <property type="entry name" value="MPG"/>
</dbReference>
<evidence type="ECO:0000256" key="3">
    <source>
        <dbReference type="ARBA" id="ARBA00022801"/>
    </source>
</evidence>
<evidence type="ECO:0000256" key="5">
    <source>
        <dbReference type="HAMAP-Rule" id="MF_00527"/>
    </source>
</evidence>
<dbReference type="SUPFAM" id="SSF50486">
    <property type="entry name" value="FMT C-terminal domain-like"/>
    <property type="match status" value="1"/>
</dbReference>
<reference evidence="6" key="1">
    <citation type="submission" date="2018-04" db="EMBL/GenBank/DDBJ databases">
        <title>Draft genome sequence of the Candidatus Spirobacillus cienkowskii, a pathogen of freshwater Daphnia species, reconstructed from hemolymph metagenomic reads.</title>
        <authorList>
            <person name="Bresciani L."/>
            <person name="Lemos L.N."/>
            <person name="Wale N."/>
            <person name="Lin J.Y."/>
            <person name="Fernandes G.R."/>
            <person name="Duffy M.A."/>
            <person name="Rodrigues J.M."/>
        </authorList>
    </citation>
    <scope>NUCLEOTIDE SEQUENCE [LARGE SCALE GENOMIC DNA]</scope>
    <source>
        <strain evidence="6">Binning01</strain>
    </source>
</reference>
<name>A0A369KTJ7_9BACT</name>
<dbReference type="NCBIfam" id="TIGR00567">
    <property type="entry name" value="3mg"/>
    <property type="match status" value="1"/>
</dbReference>
<dbReference type="PANTHER" id="PTHR10429">
    <property type="entry name" value="DNA-3-METHYLADENINE GLYCOSYLASE"/>
    <property type="match status" value="1"/>
</dbReference>
<dbReference type="InterPro" id="IPR011034">
    <property type="entry name" value="Formyl_transferase-like_C_sf"/>
</dbReference>
<dbReference type="AlphaFoldDB" id="A0A369KTJ7"/>
<comment type="similarity">
    <text evidence="1 5">Belongs to the DNA glycosylase MPG family.</text>
</comment>
<accession>A0A369KTJ7</accession>
<dbReference type="Pfam" id="PF02245">
    <property type="entry name" value="Pur_DNA_glyco"/>
    <property type="match status" value="1"/>
</dbReference>
<dbReference type="EC" id="3.2.2.-" evidence="5"/>
<evidence type="ECO:0000313" key="7">
    <source>
        <dbReference type="Proteomes" id="UP000253934"/>
    </source>
</evidence>
<dbReference type="GO" id="GO:0003905">
    <property type="term" value="F:alkylbase DNA N-glycosylase activity"/>
    <property type="evidence" value="ECO:0007669"/>
    <property type="project" value="InterPro"/>
</dbReference>
<evidence type="ECO:0000256" key="4">
    <source>
        <dbReference type="ARBA" id="ARBA00023204"/>
    </source>
</evidence>